<keyword evidence="2" id="KW-1185">Reference proteome</keyword>
<accession>A0A8K0JX54</accession>
<comment type="caution">
    <text evidence="1">The sequence shown here is derived from an EMBL/GenBank/DDBJ whole genome shotgun (WGS) entry which is preliminary data.</text>
</comment>
<name>A0A8K0JX54_LADFU</name>
<dbReference type="AlphaFoldDB" id="A0A8K0JX54"/>
<evidence type="ECO:0000313" key="1">
    <source>
        <dbReference type="EMBL" id="KAG8224296.1"/>
    </source>
</evidence>
<dbReference type="Proteomes" id="UP000792457">
    <property type="component" value="Unassembled WGS sequence"/>
</dbReference>
<sequence>MKVIHGPNVKPRNSLSEIDAFQKCIDLDMIDDIVTFTNNFIDRKRSTANFLRESDCNNTIRSEIIAILLVLYLIGVKKKDVTVIVKHYGDDGTENGITLLTLKKSKREILIEFLPNKSRAVKSCFSGFQYDMNFASVMTERTIGVLFLSLIHDYQEVDDNTKRLIVILITIIQRGELAQSTRCMRHIPIQE</sequence>
<gene>
    <name evidence="1" type="ORF">J437_LFUL005102</name>
</gene>
<organism evidence="1 2">
    <name type="scientific">Ladona fulva</name>
    <name type="common">Scarce chaser dragonfly</name>
    <name type="synonym">Libellula fulva</name>
    <dbReference type="NCBI Taxonomy" id="123851"/>
    <lineage>
        <taxon>Eukaryota</taxon>
        <taxon>Metazoa</taxon>
        <taxon>Ecdysozoa</taxon>
        <taxon>Arthropoda</taxon>
        <taxon>Hexapoda</taxon>
        <taxon>Insecta</taxon>
        <taxon>Pterygota</taxon>
        <taxon>Palaeoptera</taxon>
        <taxon>Odonata</taxon>
        <taxon>Epiprocta</taxon>
        <taxon>Anisoptera</taxon>
        <taxon>Libelluloidea</taxon>
        <taxon>Libellulidae</taxon>
        <taxon>Ladona</taxon>
    </lineage>
</organism>
<reference evidence="1" key="2">
    <citation type="submission" date="2017-10" db="EMBL/GenBank/DDBJ databases">
        <title>Ladona fulva Genome sequencing and assembly.</title>
        <authorList>
            <person name="Murali S."/>
            <person name="Richards S."/>
            <person name="Bandaranaike D."/>
            <person name="Bellair M."/>
            <person name="Blankenburg K."/>
            <person name="Chao H."/>
            <person name="Dinh H."/>
            <person name="Doddapaneni H."/>
            <person name="Dugan-Rocha S."/>
            <person name="Elkadiri S."/>
            <person name="Gnanaolivu R."/>
            <person name="Hernandez B."/>
            <person name="Skinner E."/>
            <person name="Javaid M."/>
            <person name="Lee S."/>
            <person name="Li M."/>
            <person name="Ming W."/>
            <person name="Munidasa M."/>
            <person name="Muniz J."/>
            <person name="Nguyen L."/>
            <person name="Hughes D."/>
            <person name="Osuji N."/>
            <person name="Pu L.-L."/>
            <person name="Puazo M."/>
            <person name="Qu C."/>
            <person name="Quiroz J."/>
            <person name="Raj R."/>
            <person name="Weissenberger G."/>
            <person name="Xin Y."/>
            <person name="Zou X."/>
            <person name="Han Y."/>
            <person name="Worley K."/>
            <person name="Muzny D."/>
            <person name="Gibbs R."/>
        </authorList>
    </citation>
    <scope>NUCLEOTIDE SEQUENCE</scope>
    <source>
        <strain evidence="1">Sampled in the wild</strain>
    </source>
</reference>
<reference evidence="1" key="1">
    <citation type="submission" date="2013-04" db="EMBL/GenBank/DDBJ databases">
        <authorList>
            <person name="Qu J."/>
            <person name="Murali S.C."/>
            <person name="Bandaranaike D."/>
            <person name="Bellair M."/>
            <person name="Blankenburg K."/>
            <person name="Chao H."/>
            <person name="Dinh H."/>
            <person name="Doddapaneni H."/>
            <person name="Downs B."/>
            <person name="Dugan-Rocha S."/>
            <person name="Elkadiri S."/>
            <person name="Gnanaolivu R.D."/>
            <person name="Hernandez B."/>
            <person name="Javaid M."/>
            <person name="Jayaseelan J.C."/>
            <person name="Lee S."/>
            <person name="Li M."/>
            <person name="Ming W."/>
            <person name="Munidasa M."/>
            <person name="Muniz J."/>
            <person name="Nguyen L."/>
            <person name="Ongeri F."/>
            <person name="Osuji N."/>
            <person name="Pu L.-L."/>
            <person name="Puazo M."/>
            <person name="Qu C."/>
            <person name="Quiroz J."/>
            <person name="Raj R."/>
            <person name="Weissenberger G."/>
            <person name="Xin Y."/>
            <person name="Zou X."/>
            <person name="Han Y."/>
            <person name="Richards S."/>
            <person name="Worley K."/>
            <person name="Muzny D."/>
            <person name="Gibbs R."/>
        </authorList>
    </citation>
    <scope>NUCLEOTIDE SEQUENCE</scope>
    <source>
        <strain evidence="1">Sampled in the wild</strain>
    </source>
</reference>
<evidence type="ECO:0000313" key="2">
    <source>
        <dbReference type="Proteomes" id="UP000792457"/>
    </source>
</evidence>
<dbReference type="OrthoDB" id="6629272at2759"/>
<protein>
    <submittedName>
        <fullName evidence="1">Uncharacterized protein</fullName>
    </submittedName>
</protein>
<proteinExistence type="predicted"/>
<dbReference type="EMBL" id="KZ308190">
    <property type="protein sequence ID" value="KAG8224296.1"/>
    <property type="molecule type" value="Genomic_DNA"/>
</dbReference>